<dbReference type="InterPro" id="IPR030395">
    <property type="entry name" value="GP_PDE_dom"/>
</dbReference>
<gene>
    <name evidence="3" type="ORF">ESB13_13105</name>
</gene>
<organism evidence="3 4">
    <name type="scientific">Filimonas effusa</name>
    <dbReference type="NCBI Taxonomy" id="2508721"/>
    <lineage>
        <taxon>Bacteria</taxon>
        <taxon>Pseudomonadati</taxon>
        <taxon>Bacteroidota</taxon>
        <taxon>Chitinophagia</taxon>
        <taxon>Chitinophagales</taxon>
        <taxon>Chitinophagaceae</taxon>
        <taxon>Filimonas</taxon>
    </lineage>
</organism>
<sequence>MKQLFAFFLLAISLQVQAQVPDTSLSQYAGKYIFPAGSPAQFAEVSLVNAELVISAAIGSTTLERLWVDSFKMVEYSGGVKFLRSASQQVTGIYVALAEMGLTLTGEKEAVAAKPADTSFALQPLSKPRYIAAGKFDIQAHQGGCGLYPCNTVPAFINAVKLGVATLELDCVISKDRKVVVSHDQFMNFAIRTPEGKDIITRDNQRGFNIYTMSYDSVRRYDAGSRPNPEFAQQKKMAAYKPLLSEVFDSVENYVAAKKLSPVKYNIEIKSLAGDNVFHPEPEVFTDLVVKEIENKHLSDRVLIQSFDVRALQYLHRKYPELALSYLVGNAASVEDNIKRLGFVPDVYSPEFKLVTAETVQRIAALNSCLIPWTVDGDGDIQRIMGLGVDGIISNYPNRVLSAVQRSKTGKVK</sequence>
<dbReference type="GO" id="GO:0008081">
    <property type="term" value="F:phosphoric diester hydrolase activity"/>
    <property type="evidence" value="ECO:0007669"/>
    <property type="project" value="InterPro"/>
</dbReference>
<feature type="signal peptide" evidence="1">
    <location>
        <begin position="1"/>
        <end position="18"/>
    </location>
</feature>
<feature type="domain" description="GP-PDE" evidence="2">
    <location>
        <begin position="136"/>
        <end position="404"/>
    </location>
</feature>
<dbReference type="EMBL" id="SDHZ01000002">
    <property type="protein sequence ID" value="RXK83058.1"/>
    <property type="molecule type" value="Genomic_DNA"/>
</dbReference>
<reference evidence="3 4" key="1">
    <citation type="submission" date="2019-01" db="EMBL/GenBank/DDBJ databases">
        <title>Filimonas sp. strain TTM-71.</title>
        <authorList>
            <person name="Chen W.-M."/>
        </authorList>
    </citation>
    <scope>NUCLEOTIDE SEQUENCE [LARGE SCALE GENOMIC DNA]</scope>
    <source>
        <strain evidence="3 4">TTM-71</strain>
    </source>
</reference>
<name>A0A4Q1D3Z6_9BACT</name>
<dbReference type="Gene3D" id="3.20.20.190">
    <property type="entry name" value="Phosphatidylinositol (PI) phosphodiesterase"/>
    <property type="match status" value="1"/>
</dbReference>
<dbReference type="PROSITE" id="PS51704">
    <property type="entry name" value="GP_PDE"/>
    <property type="match status" value="1"/>
</dbReference>
<dbReference type="RefSeq" id="WP_129003989.1">
    <property type="nucleotide sequence ID" value="NZ_SDHZ01000002.1"/>
</dbReference>
<evidence type="ECO:0000313" key="3">
    <source>
        <dbReference type="EMBL" id="RXK83058.1"/>
    </source>
</evidence>
<dbReference type="PANTHER" id="PTHR46211">
    <property type="entry name" value="GLYCEROPHOSPHORYL DIESTER PHOSPHODIESTERASE"/>
    <property type="match status" value="1"/>
</dbReference>
<dbReference type="SUPFAM" id="SSF51695">
    <property type="entry name" value="PLC-like phosphodiesterases"/>
    <property type="match status" value="1"/>
</dbReference>
<dbReference type="Pfam" id="PF03009">
    <property type="entry name" value="GDPD"/>
    <property type="match status" value="1"/>
</dbReference>
<dbReference type="InterPro" id="IPR017946">
    <property type="entry name" value="PLC-like_Pdiesterase_TIM-brl"/>
</dbReference>
<protein>
    <recommendedName>
        <fullName evidence="2">GP-PDE domain-containing protein</fullName>
    </recommendedName>
</protein>
<proteinExistence type="predicted"/>
<dbReference type="GO" id="GO:0006629">
    <property type="term" value="P:lipid metabolic process"/>
    <property type="evidence" value="ECO:0007669"/>
    <property type="project" value="InterPro"/>
</dbReference>
<accession>A0A4Q1D3Z6</accession>
<dbReference type="Proteomes" id="UP000290545">
    <property type="component" value="Unassembled WGS sequence"/>
</dbReference>
<comment type="caution">
    <text evidence="3">The sequence shown here is derived from an EMBL/GenBank/DDBJ whole genome shotgun (WGS) entry which is preliminary data.</text>
</comment>
<dbReference type="AlphaFoldDB" id="A0A4Q1D3Z6"/>
<evidence type="ECO:0000313" key="4">
    <source>
        <dbReference type="Proteomes" id="UP000290545"/>
    </source>
</evidence>
<feature type="chain" id="PRO_5020366920" description="GP-PDE domain-containing protein" evidence="1">
    <location>
        <begin position="19"/>
        <end position="413"/>
    </location>
</feature>
<dbReference type="OrthoDB" id="384721at2"/>
<evidence type="ECO:0000259" key="2">
    <source>
        <dbReference type="PROSITE" id="PS51704"/>
    </source>
</evidence>
<evidence type="ECO:0000256" key="1">
    <source>
        <dbReference type="SAM" id="SignalP"/>
    </source>
</evidence>
<keyword evidence="4" id="KW-1185">Reference proteome</keyword>
<dbReference type="PANTHER" id="PTHR46211:SF14">
    <property type="entry name" value="GLYCEROPHOSPHODIESTER PHOSPHODIESTERASE"/>
    <property type="match status" value="1"/>
</dbReference>
<keyword evidence="1" id="KW-0732">Signal</keyword>